<comment type="caution">
    <text evidence="3">The sequence shown here is derived from an EMBL/GenBank/DDBJ whole genome shotgun (WGS) entry which is preliminary data.</text>
</comment>
<keyword evidence="1" id="KW-1133">Transmembrane helix</keyword>
<protein>
    <submittedName>
        <fullName evidence="3">Phosphatase PAP2 family protein</fullName>
    </submittedName>
</protein>
<sequence>MASVWFPISLLLVLAVTTEQVVTKGPLLSLDTWIRDHVLRLVSENPYPILDRLAEHWSDMGDTRAAAPALIVATLAAATRTRSWKPVLISVLAGTALFSTVIPGKIIIGRPGPEGAPVLPGQWGWFPSGHTSTAGICYGTAAWLIGICFLAARPHLRRTLYAATVAFCVGVGVSLIWRDYHWFLDVVAGWCLTSLTLWSLARWAPRPTGRRGGTG</sequence>
<keyword evidence="4" id="KW-1185">Reference proteome</keyword>
<name>A0ABV6V1L1_9ACTN</name>
<feature type="domain" description="Phosphatidic acid phosphatase type 2/haloperoxidase" evidence="2">
    <location>
        <begin position="88"/>
        <end position="205"/>
    </location>
</feature>
<feature type="transmembrane region" description="Helical" evidence="1">
    <location>
        <begin position="128"/>
        <end position="152"/>
    </location>
</feature>
<dbReference type="InterPro" id="IPR000326">
    <property type="entry name" value="PAP2/HPO"/>
</dbReference>
<dbReference type="InterPro" id="IPR036938">
    <property type="entry name" value="PAP2/HPO_sf"/>
</dbReference>
<feature type="transmembrane region" description="Helical" evidence="1">
    <location>
        <begin position="159"/>
        <end position="177"/>
    </location>
</feature>
<dbReference type="Pfam" id="PF01569">
    <property type="entry name" value="PAP2"/>
    <property type="match status" value="1"/>
</dbReference>
<gene>
    <name evidence="3" type="ORF">ACEZDJ_40665</name>
</gene>
<accession>A0ABV6V1L1</accession>
<proteinExistence type="predicted"/>
<dbReference type="Gene3D" id="1.20.144.10">
    <property type="entry name" value="Phosphatidic acid phosphatase type 2/haloperoxidase"/>
    <property type="match status" value="1"/>
</dbReference>
<organism evidence="3 4">
    <name type="scientific">Streptacidiphilus cavernicola</name>
    <dbReference type="NCBI Taxonomy" id="3342716"/>
    <lineage>
        <taxon>Bacteria</taxon>
        <taxon>Bacillati</taxon>
        <taxon>Actinomycetota</taxon>
        <taxon>Actinomycetes</taxon>
        <taxon>Kitasatosporales</taxon>
        <taxon>Streptomycetaceae</taxon>
        <taxon>Streptacidiphilus</taxon>
    </lineage>
</organism>
<dbReference type="RefSeq" id="WP_198037691.1">
    <property type="nucleotide sequence ID" value="NZ_JBHEZZ010000053.1"/>
</dbReference>
<keyword evidence="1" id="KW-0472">Membrane</keyword>
<evidence type="ECO:0000256" key="1">
    <source>
        <dbReference type="SAM" id="Phobius"/>
    </source>
</evidence>
<dbReference type="SUPFAM" id="SSF48317">
    <property type="entry name" value="Acid phosphatase/Vanadium-dependent haloperoxidase"/>
    <property type="match status" value="1"/>
</dbReference>
<dbReference type="EMBL" id="JBHEZZ010000053">
    <property type="protein sequence ID" value="MFC1407604.1"/>
    <property type="molecule type" value="Genomic_DNA"/>
</dbReference>
<reference evidence="3 4" key="1">
    <citation type="submission" date="2024-09" db="EMBL/GenBank/DDBJ databases">
        <authorList>
            <person name="Lee S.D."/>
        </authorList>
    </citation>
    <scope>NUCLEOTIDE SEQUENCE [LARGE SCALE GENOMIC DNA]</scope>
    <source>
        <strain evidence="3 4">N1-5</strain>
    </source>
</reference>
<evidence type="ECO:0000313" key="4">
    <source>
        <dbReference type="Proteomes" id="UP001592528"/>
    </source>
</evidence>
<feature type="transmembrane region" description="Helical" evidence="1">
    <location>
        <begin position="183"/>
        <end position="201"/>
    </location>
</feature>
<evidence type="ECO:0000259" key="2">
    <source>
        <dbReference type="Pfam" id="PF01569"/>
    </source>
</evidence>
<dbReference type="Proteomes" id="UP001592528">
    <property type="component" value="Unassembled WGS sequence"/>
</dbReference>
<feature type="transmembrane region" description="Helical" evidence="1">
    <location>
        <begin position="87"/>
        <end position="108"/>
    </location>
</feature>
<evidence type="ECO:0000313" key="3">
    <source>
        <dbReference type="EMBL" id="MFC1407604.1"/>
    </source>
</evidence>
<keyword evidence="1" id="KW-0812">Transmembrane</keyword>